<evidence type="ECO:0000313" key="2">
    <source>
        <dbReference type="Proteomes" id="UP000647133"/>
    </source>
</evidence>
<proteinExistence type="predicted"/>
<comment type="caution">
    <text evidence="1">The sequence shown here is derived from an EMBL/GenBank/DDBJ whole genome shotgun (WGS) entry which is preliminary data.</text>
</comment>
<dbReference type="EMBL" id="JACYTQ010000005">
    <property type="protein sequence ID" value="MBD8490076.1"/>
    <property type="molecule type" value="Genomic_DNA"/>
</dbReference>
<protein>
    <submittedName>
        <fullName evidence="1">Uncharacterized protein</fullName>
    </submittedName>
</protein>
<reference evidence="1 2" key="1">
    <citation type="submission" date="2020-09" db="EMBL/GenBank/DDBJ databases">
        <title>Echinicola sp. CAU 1574 isolated from sand of Sido Beach.</title>
        <authorList>
            <person name="Kim W."/>
        </authorList>
    </citation>
    <scope>NUCLEOTIDE SEQUENCE [LARGE SCALE GENOMIC DNA]</scope>
    <source>
        <strain evidence="1 2">CAU 1574</strain>
    </source>
</reference>
<keyword evidence="2" id="KW-1185">Reference proteome</keyword>
<dbReference type="RefSeq" id="WP_192010957.1">
    <property type="nucleotide sequence ID" value="NZ_JACYTQ010000005.1"/>
</dbReference>
<dbReference type="Proteomes" id="UP000647133">
    <property type="component" value="Unassembled WGS sequence"/>
</dbReference>
<name>A0ABR9AMQ1_9BACT</name>
<evidence type="ECO:0000313" key="1">
    <source>
        <dbReference type="EMBL" id="MBD8490076.1"/>
    </source>
</evidence>
<organism evidence="1 2">
    <name type="scientific">Echinicola arenosa</name>
    <dbReference type="NCBI Taxonomy" id="2774144"/>
    <lineage>
        <taxon>Bacteria</taxon>
        <taxon>Pseudomonadati</taxon>
        <taxon>Bacteroidota</taxon>
        <taxon>Cytophagia</taxon>
        <taxon>Cytophagales</taxon>
        <taxon>Cyclobacteriaceae</taxon>
        <taxon>Echinicola</taxon>
    </lineage>
</organism>
<gene>
    <name evidence="1" type="ORF">IFO69_15065</name>
</gene>
<sequence>MEALVNEPVSTYGTTQGSTLFRPSFYYGEDLATVSTVFPNTHYLPELVVKMMHKLSEVGQINENWDSYGASKPSATSMQLAKDFLLDSAHWQLPFYFLAPGVNGEILIEFNQNNKAVELYFNDDGNSELLFYTNDECSLEGDLEHHYEALIDFFNE</sequence>
<accession>A0ABR9AMQ1</accession>